<evidence type="ECO:0000313" key="4">
    <source>
        <dbReference type="EMBL" id="AFM11031.1"/>
    </source>
</evidence>
<keyword evidence="3" id="KW-0012">Acyltransferase</keyword>
<evidence type="ECO:0000313" key="5">
    <source>
        <dbReference type="Proteomes" id="UP000006048"/>
    </source>
</evidence>
<evidence type="ECO:0000256" key="1">
    <source>
        <dbReference type="ARBA" id="ARBA00022605"/>
    </source>
</evidence>
<dbReference type="GO" id="GO:0016746">
    <property type="term" value="F:acyltransferase activity"/>
    <property type="evidence" value="ECO:0007669"/>
    <property type="project" value="UniProtKB-KW"/>
</dbReference>
<dbReference type="PANTHER" id="PTHR42811">
    <property type="entry name" value="SERINE ACETYLTRANSFERASE"/>
    <property type="match status" value="1"/>
</dbReference>
<dbReference type="InterPro" id="IPR053376">
    <property type="entry name" value="Serine_acetyltransferase"/>
</dbReference>
<proteinExistence type="predicted"/>
<dbReference type="InterPro" id="IPR042122">
    <property type="entry name" value="Ser_AcTrfase_N_sf"/>
</dbReference>
<gene>
    <name evidence="4" type="ordered locus">Turpa_0375</name>
</gene>
<dbReference type="SUPFAM" id="SSF51161">
    <property type="entry name" value="Trimeric LpxA-like enzymes"/>
    <property type="match status" value="1"/>
</dbReference>
<keyword evidence="5" id="KW-1185">Reference proteome</keyword>
<dbReference type="STRING" id="869212.Turpa_0375"/>
<accession>I4B174</accession>
<dbReference type="OrthoDB" id="9801456at2"/>
<dbReference type="InterPro" id="IPR045304">
    <property type="entry name" value="LbH_SAT"/>
</dbReference>
<organism evidence="4 5">
    <name type="scientific">Turneriella parva (strain ATCC BAA-1111 / DSM 21527 / NCTC 11395 / H)</name>
    <name type="common">Leptospira parva</name>
    <dbReference type="NCBI Taxonomy" id="869212"/>
    <lineage>
        <taxon>Bacteria</taxon>
        <taxon>Pseudomonadati</taxon>
        <taxon>Spirochaetota</taxon>
        <taxon>Spirochaetia</taxon>
        <taxon>Leptospirales</taxon>
        <taxon>Leptospiraceae</taxon>
        <taxon>Turneriella</taxon>
    </lineage>
</organism>
<dbReference type="InterPro" id="IPR011004">
    <property type="entry name" value="Trimer_LpxA-like_sf"/>
</dbReference>
<dbReference type="KEGG" id="tpx:Turpa_0375"/>
<evidence type="ECO:0000256" key="2">
    <source>
        <dbReference type="ARBA" id="ARBA00022679"/>
    </source>
</evidence>
<dbReference type="NCBIfam" id="NF041874">
    <property type="entry name" value="EPS_EpsC"/>
    <property type="match status" value="1"/>
</dbReference>
<dbReference type="Proteomes" id="UP000006048">
    <property type="component" value="Chromosome"/>
</dbReference>
<name>I4B174_TURPD</name>
<keyword evidence="2 4" id="KW-0808">Transferase</keyword>
<keyword evidence="1" id="KW-0028">Amino-acid biosynthesis</keyword>
<dbReference type="EMBL" id="CP002959">
    <property type="protein sequence ID" value="AFM11031.1"/>
    <property type="molecule type" value="Genomic_DNA"/>
</dbReference>
<reference evidence="4 5" key="1">
    <citation type="submission" date="2012-06" db="EMBL/GenBank/DDBJ databases">
        <title>The complete chromosome of genome of Turneriella parva DSM 21527.</title>
        <authorList>
            <consortium name="US DOE Joint Genome Institute (JGI-PGF)"/>
            <person name="Lucas S."/>
            <person name="Han J."/>
            <person name="Lapidus A."/>
            <person name="Bruce D."/>
            <person name="Goodwin L."/>
            <person name="Pitluck S."/>
            <person name="Peters L."/>
            <person name="Kyrpides N."/>
            <person name="Mavromatis K."/>
            <person name="Ivanova N."/>
            <person name="Mikhailova N."/>
            <person name="Chertkov O."/>
            <person name="Detter J.C."/>
            <person name="Tapia R."/>
            <person name="Han C."/>
            <person name="Land M."/>
            <person name="Hauser L."/>
            <person name="Markowitz V."/>
            <person name="Cheng J.-F."/>
            <person name="Hugenholtz P."/>
            <person name="Woyke T."/>
            <person name="Wu D."/>
            <person name="Gronow S."/>
            <person name="Wellnitz S."/>
            <person name="Brambilla E."/>
            <person name="Klenk H.-P."/>
            <person name="Eisen J.A."/>
        </authorList>
    </citation>
    <scope>NUCLEOTIDE SEQUENCE [LARGE SCALE GENOMIC DNA]</scope>
    <source>
        <strain evidence="5">ATCC BAA-1111 / DSM 21527 / NCTC 11395 / H</strain>
    </source>
</reference>
<sequence>MHDLLLEKVRARSVEFKTLLPTKDDAGQYVTGLLALLFARSHGVGQDRSAAWLDELAASQKALTTLLEPFAHGQAAALSEKFYTTELPQIYDVLWQDAEAAYAGDPAAQNLQEVVLAYPGFFGVAVYRIAHYFHSLGIATLPRLFSEHAHEKTGIDIHPAAKIGRSFFMDHGTGIVIGGTSVIADNVKIYQGVTLGALSVDKSLATTKRHPTIEEGVVIYAGATILGGATVIGKNSVIGGNTWIVESVAPYSVVYNKSSVRVRPSREVTTEIDFSI</sequence>
<dbReference type="Gene3D" id="1.10.3130.10">
    <property type="entry name" value="serine acetyltransferase, domain 1"/>
    <property type="match status" value="1"/>
</dbReference>
<evidence type="ECO:0000256" key="3">
    <source>
        <dbReference type="ARBA" id="ARBA00023315"/>
    </source>
</evidence>
<dbReference type="GO" id="GO:0008652">
    <property type="term" value="P:amino acid biosynthetic process"/>
    <property type="evidence" value="ECO:0007669"/>
    <property type="project" value="UniProtKB-KW"/>
</dbReference>
<dbReference type="PATRIC" id="fig|869212.3.peg.345"/>
<dbReference type="HOGENOM" id="CLU_051638_1_1_12"/>
<protein>
    <submittedName>
        <fullName evidence="4">Transferase hexapeptide repeat containing protein</fullName>
    </submittedName>
</protein>
<dbReference type="CDD" id="cd03354">
    <property type="entry name" value="LbH_SAT"/>
    <property type="match status" value="1"/>
</dbReference>
<dbReference type="AlphaFoldDB" id="I4B174"/>
<dbReference type="Gene3D" id="2.160.10.10">
    <property type="entry name" value="Hexapeptide repeat proteins"/>
    <property type="match status" value="1"/>
</dbReference>
<dbReference type="RefSeq" id="WP_014801551.1">
    <property type="nucleotide sequence ID" value="NC_018020.1"/>
</dbReference>